<dbReference type="PROSITE" id="PS50076">
    <property type="entry name" value="DNAJ_2"/>
    <property type="match status" value="1"/>
</dbReference>
<evidence type="ECO:0000256" key="1">
    <source>
        <dbReference type="SAM" id="Coils"/>
    </source>
</evidence>
<dbReference type="CDD" id="cd06257">
    <property type="entry name" value="DnaJ"/>
    <property type="match status" value="1"/>
</dbReference>
<evidence type="ECO:0000313" key="4">
    <source>
        <dbReference type="EMBL" id="MDI1490424.1"/>
    </source>
</evidence>
<gene>
    <name evidence="4" type="ORF">OHK93_001627</name>
</gene>
<feature type="domain" description="J" evidence="3">
    <location>
        <begin position="9"/>
        <end position="107"/>
    </location>
</feature>
<dbReference type="InterPro" id="IPR051100">
    <property type="entry name" value="DnaJ_subfamily_B/C"/>
</dbReference>
<dbReference type="GO" id="GO:0005789">
    <property type="term" value="C:endoplasmic reticulum membrane"/>
    <property type="evidence" value="ECO:0007669"/>
    <property type="project" value="TreeGrafter"/>
</dbReference>
<organism evidence="4 5">
    <name type="scientific">Ramalina farinacea</name>
    <dbReference type="NCBI Taxonomy" id="258253"/>
    <lineage>
        <taxon>Eukaryota</taxon>
        <taxon>Fungi</taxon>
        <taxon>Dikarya</taxon>
        <taxon>Ascomycota</taxon>
        <taxon>Pezizomycotina</taxon>
        <taxon>Lecanoromycetes</taxon>
        <taxon>OSLEUM clade</taxon>
        <taxon>Lecanoromycetidae</taxon>
        <taxon>Lecanorales</taxon>
        <taxon>Lecanorineae</taxon>
        <taxon>Ramalinaceae</taxon>
        <taxon>Ramalina</taxon>
    </lineage>
</organism>
<dbReference type="InterPro" id="IPR001623">
    <property type="entry name" value="DnaJ_domain"/>
</dbReference>
<name>A0AA43TWG4_9LECA</name>
<reference evidence="4" key="1">
    <citation type="journal article" date="2023" name="Genome Biol. Evol.">
        <title>First Whole Genome Sequence and Flow Cytometry Genome Size Data for the Lichen-Forming Fungus Ramalina farinacea (Ascomycota).</title>
        <authorList>
            <person name="Llewellyn T."/>
            <person name="Mian S."/>
            <person name="Hill R."/>
            <person name="Leitch I.J."/>
            <person name="Gaya E."/>
        </authorList>
    </citation>
    <scope>NUCLEOTIDE SEQUENCE</scope>
    <source>
        <strain evidence="4">LIQ254RAFAR</strain>
    </source>
</reference>
<evidence type="ECO:0000259" key="3">
    <source>
        <dbReference type="PROSITE" id="PS50076"/>
    </source>
</evidence>
<dbReference type="EMBL" id="JAPUFD010000011">
    <property type="protein sequence ID" value="MDI1490424.1"/>
    <property type="molecule type" value="Genomic_DNA"/>
</dbReference>
<evidence type="ECO:0000313" key="5">
    <source>
        <dbReference type="Proteomes" id="UP001161017"/>
    </source>
</evidence>
<comment type="caution">
    <text evidence="4">The sequence shown here is derived from an EMBL/GenBank/DDBJ whole genome shotgun (WGS) entry which is preliminary data.</text>
</comment>
<dbReference type="GO" id="GO:0071218">
    <property type="term" value="P:cellular response to misfolded protein"/>
    <property type="evidence" value="ECO:0007669"/>
    <property type="project" value="TreeGrafter"/>
</dbReference>
<dbReference type="PANTHER" id="PTHR43908">
    <property type="entry name" value="AT29763P-RELATED"/>
    <property type="match status" value="1"/>
</dbReference>
<protein>
    <recommendedName>
        <fullName evidence="3">J domain-containing protein</fullName>
    </recommendedName>
</protein>
<accession>A0AA43TWG4</accession>
<dbReference type="AlphaFoldDB" id="A0AA43TWG4"/>
<evidence type="ECO:0000256" key="2">
    <source>
        <dbReference type="SAM" id="MobiDB-lite"/>
    </source>
</evidence>
<dbReference type="GO" id="GO:0030544">
    <property type="term" value="F:Hsp70 protein binding"/>
    <property type="evidence" value="ECO:0007669"/>
    <property type="project" value="TreeGrafter"/>
</dbReference>
<feature type="coiled-coil region" evidence="1">
    <location>
        <begin position="121"/>
        <end position="158"/>
    </location>
</feature>
<dbReference type="PRINTS" id="PR00625">
    <property type="entry name" value="JDOMAIN"/>
</dbReference>
<dbReference type="Proteomes" id="UP001161017">
    <property type="component" value="Unassembled WGS sequence"/>
</dbReference>
<proteinExistence type="predicted"/>
<dbReference type="SUPFAM" id="SSF46565">
    <property type="entry name" value="Chaperone J-domain"/>
    <property type="match status" value="1"/>
</dbReference>
<dbReference type="Gene3D" id="1.10.287.110">
    <property type="entry name" value="DnaJ domain"/>
    <property type="match status" value="1"/>
</dbReference>
<dbReference type="InterPro" id="IPR036869">
    <property type="entry name" value="J_dom_sf"/>
</dbReference>
<feature type="region of interest" description="Disordered" evidence="2">
    <location>
        <begin position="268"/>
        <end position="287"/>
    </location>
</feature>
<sequence>MAPAEVIEDYYAVLEVGPTATLDAITKSYRRLALLRHPDRNLLSVNATAAFQLVRSPLPLPSRRSHTDLPVQYTILTHPRRKTVEELQNAYQTLSSPTERQIYDRAHPSIKARHESNQRHAAAAQAEKQRATTRANSLRTLQAQLKRHEDELFESNRVLRKLEAFVRQSQELDAEDDQREKAKNSWWTYLATPIYGRVAEETEQEKSLRQMERLQRGASRRIKESEVVKQKKEVEGLQKKIGNLKSWIEAGEKRAADEDAAVERVRRARMQDEARERQERERRKREESLFRAEVMRKQREKEELERQQKAAQEYMERMERESREREDRWAEEARQRAREAAARAQRNQGRRNVQTNGTSVCRHQRFWNKIDDSRSGAQTARRWRVQAAGRNCEEKGRDHLNANANMMSMVGTPKTTVNGVSILDAMGQGG</sequence>
<dbReference type="SMART" id="SM00271">
    <property type="entry name" value="DnaJ"/>
    <property type="match status" value="1"/>
</dbReference>
<keyword evidence="5" id="KW-1185">Reference proteome</keyword>
<keyword evidence="1" id="KW-0175">Coiled coil</keyword>
<feature type="region of interest" description="Disordered" evidence="2">
    <location>
        <begin position="331"/>
        <end position="357"/>
    </location>
</feature>
<feature type="compositionally biased region" description="Basic and acidic residues" evidence="2">
    <location>
        <begin position="331"/>
        <end position="341"/>
    </location>
</feature>
<dbReference type="Pfam" id="PF00226">
    <property type="entry name" value="DnaJ"/>
    <property type="match status" value="1"/>
</dbReference>
<dbReference type="PANTHER" id="PTHR43908:SF6">
    <property type="entry name" value="J DOMAIN-CONTAINING PROTEIN DDB_G0295729"/>
    <property type="match status" value="1"/>
</dbReference>
<feature type="compositionally biased region" description="Low complexity" evidence="2">
    <location>
        <begin position="342"/>
        <end position="351"/>
    </location>
</feature>